<comment type="similarity">
    <text evidence="2">Belongs to the pseudouridine synthase RluA family.</text>
</comment>
<comment type="function">
    <text evidence="6">Pseudouridylate synthase responsible for the pseudouridine-2819 formation in mitochondrial 21S rRNA. May modulate the efficiency or the fidelity of the mitochondrial translation machinery.</text>
</comment>
<dbReference type="RefSeq" id="XP_064770352.1">
    <property type="nucleotide sequence ID" value="XM_064915591.1"/>
</dbReference>
<dbReference type="PANTHER" id="PTHR21600">
    <property type="entry name" value="MITOCHONDRIAL RNA PSEUDOURIDINE SYNTHASE"/>
    <property type="match status" value="1"/>
</dbReference>
<evidence type="ECO:0000313" key="13">
    <source>
        <dbReference type="EMBL" id="KAK7207319.1"/>
    </source>
</evidence>
<evidence type="ECO:0000256" key="1">
    <source>
        <dbReference type="ARBA" id="ARBA00004173"/>
    </source>
</evidence>
<dbReference type="Pfam" id="PF00849">
    <property type="entry name" value="PseudoU_synth_2"/>
    <property type="match status" value="1"/>
</dbReference>
<organism evidence="13 14">
    <name type="scientific">Myxozyma melibiosi</name>
    <dbReference type="NCBI Taxonomy" id="54550"/>
    <lineage>
        <taxon>Eukaryota</taxon>
        <taxon>Fungi</taxon>
        <taxon>Dikarya</taxon>
        <taxon>Ascomycota</taxon>
        <taxon>Saccharomycotina</taxon>
        <taxon>Lipomycetes</taxon>
        <taxon>Lipomycetales</taxon>
        <taxon>Lipomycetaceae</taxon>
        <taxon>Myxozyma</taxon>
    </lineage>
</organism>
<dbReference type="InterPro" id="IPR050188">
    <property type="entry name" value="RluA_PseudoU_synthase"/>
</dbReference>
<dbReference type="PANTHER" id="PTHR21600:SF81">
    <property type="entry name" value="21S RRNA PSEUDOURIDINE(2819) SYNTHASE"/>
    <property type="match status" value="1"/>
</dbReference>
<sequence length="284" mass="32401">MKGVTILRRTTHFIVLNKPALIFSQPAEVPLQHTDRRPLLDILKKHHPEFYPEKPVPPYVWPKLVHRLDYGVSGAMVVGLTNHAVQKFHRNFKEGGNCGWPLRKLYLAVVKPRRNGMLSALIENTKDPSSTVALPETITEWDPAKKFGRIESAVVDEENKRRESATEFTILNTSPRGGPPGDEVLLALNPISGRKHQLRIHCSHVLGAPIVNDLRYGFDEISTQRFRSRQIALHSWRFEYKPALKWERVYAPIVEGIEAGAVWHNIDLENFEEPPLQTPQLNSK</sequence>
<evidence type="ECO:0000256" key="5">
    <source>
        <dbReference type="ARBA" id="ARBA00036927"/>
    </source>
</evidence>
<evidence type="ECO:0000256" key="4">
    <source>
        <dbReference type="ARBA" id="ARBA00023235"/>
    </source>
</evidence>
<dbReference type="Proteomes" id="UP001498771">
    <property type="component" value="Unassembled WGS sequence"/>
</dbReference>
<comment type="catalytic activity">
    <reaction evidence="5">
        <text>uridine(2819) in 21S rRNA = pseudouridine(2819) in 21S rRNA</text>
        <dbReference type="Rhea" id="RHEA:42556"/>
        <dbReference type="Rhea" id="RHEA-COMP:10113"/>
        <dbReference type="Rhea" id="RHEA-COMP:10114"/>
        <dbReference type="ChEBI" id="CHEBI:65314"/>
        <dbReference type="ChEBI" id="CHEBI:65315"/>
        <dbReference type="EC" id="5.4.99.43"/>
    </reaction>
</comment>
<dbReference type="CDD" id="cd02869">
    <property type="entry name" value="PseudoU_synth_RluA_like"/>
    <property type="match status" value="1"/>
</dbReference>
<proteinExistence type="inferred from homology"/>
<evidence type="ECO:0000256" key="2">
    <source>
        <dbReference type="ARBA" id="ARBA00010876"/>
    </source>
</evidence>
<dbReference type="Gene3D" id="3.30.2350.10">
    <property type="entry name" value="Pseudouridine synthase"/>
    <property type="match status" value="1"/>
</dbReference>
<dbReference type="EC" id="5.4.99.43" evidence="7"/>
<dbReference type="PROSITE" id="PS01129">
    <property type="entry name" value="PSI_RLU"/>
    <property type="match status" value="1"/>
</dbReference>
<evidence type="ECO:0000256" key="8">
    <source>
        <dbReference type="ARBA" id="ARBA00040626"/>
    </source>
</evidence>
<evidence type="ECO:0000313" key="14">
    <source>
        <dbReference type="Proteomes" id="UP001498771"/>
    </source>
</evidence>
<evidence type="ECO:0000256" key="9">
    <source>
        <dbReference type="ARBA" id="ARBA00041561"/>
    </source>
</evidence>
<evidence type="ECO:0000259" key="12">
    <source>
        <dbReference type="Pfam" id="PF00849"/>
    </source>
</evidence>
<name>A0ABR1FBU1_9ASCO</name>
<dbReference type="EMBL" id="JBBJBU010000001">
    <property type="protein sequence ID" value="KAK7207319.1"/>
    <property type="molecule type" value="Genomic_DNA"/>
</dbReference>
<evidence type="ECO:0000256" key="3">
    <source>
        <dbReference type="ARBA" id="ARBA00023128"/>
    </source>
</evidence>
<dbReference type="InterPro" id="IPR020103">
    <property type="entry name" value="PsdUridine_synth_cat_dom_sf"/>
</dbReference>
<evidence type="ECO:0000256" key="11">
    <source>
        <dbReference type="ARBA" id="ARBA00042700"/>
    </source>
</evidence>
<accession>A0ABR1FBU1</accession>
<feature type="domain" description="Pseudouridine synthase RsuA/RluA-like" evidence="12">
    <location>
        <begin position="12"/>
        <end position="204"/>
    </location>
</feature>
<comment type="subcellular location">
    <subcellularLocation>
        <location evidence="1">Mitochondrion</location>
    </subcellularLocation>
</comment>
<keyword evidence="14" id="KW-1185">Reference proteome</keyword>
<protein>
    <recommendedName>
        <fullName evidence="8">21S rRNA pseudouridine(2819) synthase</fullName>
        <ecNumber evidence="7">5.4.99.43</ecNumber>
    </recommendedName>
    <alternativeName>
        <fullName evidence="10">Pseudouridine synthase 5</fullName>
    </alternativeName>
    <alternativeName>
        <fullName evidence="9">Pseudouridylate synthase PUS5</fullName>
    </alternativeName>
    <alternativeName>
        <fullName evidence="11">Uracil hydrolyase PUS5</fullName>
    </alternativeName>
</protein>
<dbReference type="SUPFAM" id="SSF55120">
    <property type="entry name" value="Pseudouridine synthase"/>
    <property type="match status" value="1"/>
</dbReference>
<comment type="caution">
    <text evidence="13">The sequence shown here is derived from an EMBL/GenBank/DDBJ whole genome shotgun (WGS) entry which is preliminary data.</text>
</comment>
<dbReference type="InterPro" id="IPR006224">
    <property type="entry name" value="PsdUridine_synth_RluA-like_CS"/>
</dbReference>
<keyword evidence="4" id="KW-0413">Isomerase</keyword>
<evidence type="ECO:0000256" key="6">
    <source>
        <dbReference type="ARBA" id="ARBA00037513"/>
    </source>
</evidence>
<gene>
    <name evidence="13" type="ORF">BZA70DRAFT_9863</name>
</gene>
<reference evidence="13 14" key="1">
    <citation type="submission" date="2024-03" db="EMBL/GenBank/DDBJ databases">
        <title>Genome-scale model development and genomic sequencing of the oleaginous clade Lipomyces.</title>
        <authorList>
            <consortium name="Lawrence Berkeley National Laboratory"/>
            <person name="Czajka J.J."/>
            <person name="Han Y."/>
            <person name="Kim J."/>
            <person name="Mondo S.J."/>
            <person name="Hofstad B.A."/>
            <person name="Robles A."/>
            <person name="Haridas S."/>
            <person name="Riley R."/>
            <person name="LaButti K."/>
            <person name="Pangilinan J."/>
            <person name="Andreopoulos W."/>
            <person name="Lipzen A."/>
            <person name="Yan J."/>
            <person name="Wang M."/>
            <person name="Ng V."/>
            <person name="Grigoriev I.V."/>
            <person name="Spatafora J.W."/>
            <person name="Magnuson J.K."/>
            <person name="Baker S.E."/>
            <person name="Pomraning K.R."/>
        </authorList>
    </citation>
    <scope>NUCLEOTIDE SEQUENCE [LARGE SCALE GENOMIC DNA]</scope>
    <source>
        <strain evidence="13 14">Phaff 52-87</strain>
    </source>
</reference>
<evidence type="ECO:0000256" key="7">
    <source>
        <dbReference type="ARBA" id="ARBA00038947"/>
    </source>
</evidence>
<keyword evidence="3" id="KW-0496">Mitochondrion</keyword>
<dbReference type="GeneID" id="90041103"/>
<dbReference type="InterPro" id="IPR006145">
    <property type="entry name" value="PsdUridine_synth_RsuA/RluA"/>
</dbReference>
<evidence type="ECO:0000256" key="10">
    <source>
        <dbReference type="ARBA" id="ARBA00041978"/>
    </source>
</evidence>